<dbReference type="Proteomes" id="UP001596391">
    <property type="component" value="Unassembled WGS sequence"/>
</dbReference>
<proteinExistence type="predicted"/>
<dbReference type="SUPFAM" id="SSF48371">
    <property type="entry name" value="ARM repeat"/>
    <property type="match status" value="1"/>
</dbReference>
<protein>
    <submittedName>
        <fullName evidence="2">HEAT repeat domain-containing protein</fullName>
    </submittedName>
</protein>
<dbReference type="EMBL" id="JBHSWI010000001">
    <property type="protein sequence ID" value="MFC6646363.1"/>
    <property type="molecule type" value="Genomic_DNA"/>
</dbReference>
<reference evidence="3" key="1">
    <citation type="journal article" date="2019" name="Int. J. Syst. Evol. Microbiol.">
        <title>The Global Catalogue of Microorganisms (GCM) 10K type strain sequencing project: providing services to taxonomists for standard genome sequencing and annotation.</title>
        <authorList>
            <consortium name="The Broad Institute Genomics Platform"/>
            <consortium name="The Broad Institute Genome Sequencing Center for Infectious Disease"/>
            <person name="Wu L."/>
            <person name="Ma J."/>
        </authorList>
    </citation>
    <scope>NUCLEOTIDE SEQUENCE [LARGE SCALE GENOMIC DNA]</scope>
    <source>
        <strain evidence="3">CGMCC 1.16026</strain>
    </source>
</reference>
<dbReference type="InterPro" id="IPR027383">
    <property type="entry name" value="Znf_put"/>
</dbReference>
<comment type="caution">
    <text evidence="2">The sequence shown here is derived from an EMBL/GenBank/DDBJ whole genome shotgun (WGS) entry which is preliminary data.</text>
</comment>
<organism evidence="2 3">
    <name type="scientific">Granulicella cerasi</name>
    <dbReference type="NCBI Taxonomy" id="741063"/>
    <lineage>
        <taxon>Bacteria</taxon>
        <taxon>Pseudomonadati</taxon>
        <taxon>Acidobacteriota</taxon>
        <taxon>Terriglobia</taxon>
        <taxon>Terriglobales</taxon>
        <taxon>Acidobacteriaceae</taxon>
        <taxon>Granulicella</taxon>
    </lineage>
</organism>
<gene>
    <name evidence="2" type="ORF">ACFQBQ_12365</name>
</gene>
<evidence type="ECO:0000259" key="1">
    <source>
        <dbReference type="Pfam" id="PF13490"/>
    </source>
</evidence>
<feature type="domain" description="Putative zinc-finger" evidence="1">
    <location>
        <begin position="3"/>
        <end position="37"/>
    </location>
</feature>
<evidence type="ECO:0000313" key="3">
    <source>
        <dbReference type="Proteomes" id="UP001596391"/>
    </source>
</evidence>
<dbReference type="InterPro" id="IPR041916">
    <property type="entry name" value="Anti_sigma_zinc_sf"/>
</dbReference>
<dbReference type="InterPro" id="IPR011989">
    <property type="entry name" value="ARM-like"/>
</dbReference>
<evidence type="ECO:0000313" key="2">
    <source>
        <dbReference type="EMBL" id="MFC6646363.1"/>
    </source>
</evidence>
<dbReference type="RefSeq" id="WP_263370036.1">
    <property type="nucleotide sequence ID" value="NZ_JAGSYD010000001.1"/>
</dbReference>
<dbReference type="Gene3D" id="1.25.10.10">
    <property type="entry name" value="Leucine-rich Repeat Variant"/>
    <property type="match status" value="1"/>
</dbReference>
<sequence length="321" mass="34619">MTCDRVQENMVLAQYGELPDDLVLAVERHIGGCEDCRREWNALEILHRELDLDTVVEPSPNLLAASRMRLEDALDAMPPRSWKQRFVANFFRWQGVMRGAPALATLLIGAGFIGGTAVARYQIANEPKLPQPVVVASGNQGPIANVSGIVETPDSGLVQVKYNRLVPESVQGSLDDPQIRQLLMLGTKLATDNEVHAQSVAMLSAQCRMGRGCDAATGKGDSVRGALLASLHYDKSPTVRLKALEGLQPYVTEDEQVRDAVVSAMMHDGSAQVRTQAVSLLSPVGADTSVRQALRTVSSQDANPAIRTASFQVLQGVGDVQ</sequence>
<accession>A0ABW1ZBY8</accession>
<name>A0ABW1ZBY8_9BACT</name>
<dbReference type="InterPro" id="IPR016024">
    <property type="entry name" value="ARM-type_fold"/>
</dbReference>
<dbReference type="Pfam" id="PF13490">
    <property type="entry name" value="zf-HC2"/>
    <property type="match status" value="1"/>
</dbReference>
<keyword evidence="3" id="KW-1185">Reference proteome</keyword>
<dbReference type="Gene3D" id="1.10.10.1320">
    <property type="entry name" value="Anti-sigma factor, zinc-finger domain"/>
    <property type="match status" value="1"/>
</dbReference>